<dbReference type="SMART" id="SM01375">
    <property type="entry name" value="Dynein_light"/>
    <property type="match status" value="1"/>
</dbReference>
<reference evidence="1 2" key="1">
    <citation type="submission" date="2020-08" db="EMBL/GenBank/DDBJ databases">
        <title>Plant Genome Project.</title>
        <authorList>
            <person name="Zhang R.-G."/>
        </authorList>
    </citation>
    <scope>NUCLEOTIDE SEQUENCE [LARGE SCALE GENOMIC DNA]</scope>
    <source>
        <tissue evidence="1">Rhizome</tissue>
    </source>
</reference>
<dbReference type="GO" id="GO:0007017">
    <property type="term" value="P:microtubule-based process"/>
    <property type="evidence" value="ECO:0007669"/>
    <property type="project" value="InterPro"/>
</dbReference>
<protein>
    <recommendedName>
        <fullName evidence="3">Dynein light chain</fullName>
    </recommendedName>
</protein>
<dbReference type="AlphaFoldDB" id="A0A8J5GXM1"/>
<proteinExistence type="predicted"/>
<dbReference type="GO" id="GO:0045505">
    <property type="term" value="F:dynein intermediate chain binding"/>
    <property type="evidence" value="ECO:0007669"/>
    <property type="project" value="TreeGrafter"/>
</dbReference>
<dbReference type="EMBL" id="JACMSC010000009">
    <property type="protein sequence ID" value="KAG6508498.1"/>
    <property type="molecule type" value="Genomic_DNA"/>
</dbReference>
<dbReference type="SUPFAM" id="SSF54648">
    <property type="entry name" value="DLC"/>
    <property type="match status" value="1"/>
</dbReference>
<evidence type="ECO:0000313" key="1">
    <source>
        <dbReference type="EMBL" id="KAG6508498.1"/>
    </source>
</evidence>
<dbReference type="Gene3D" id="3.30.740.10">
    <property type="entry name" value="Protein Inhibitor Of Neuronal Nitric Oxide Synthase"/>
    <property type="match status" value="1"/>
</dbReference>
<name>A0A8J5GXM1_ZINOF</name>
<evidence type="ECO:0008006" key="3">
    <source>
        <dbReference type="Google" id="ProtNLM"/>
    </source>
</evidence>
<dbReference type="GO" id="GO:0005868">
    <property type="term" value="C:cytoplasmic dynein complex"/>
    <property type="evidence" value="ECO:0007669"/>
    <property type="project" value="TreeGrafter"/>
</dbReference>
<evidence type="ECO:0000313" key="2">
    <source>
        <dbReference type="Proteomes" id="UP000734854"/>
    </source>
</evidence>
<gene>
    <name evidence="1" type="ORF">ZIOFF_033872</name>
</gene>
<accession>A0A8J5GXM1</accession>
<sequence>MLEGKAMIQDTDMPLKMQLQAMSCASVALDLFDVLDCKSIAAHIKKEFDLSYGPGWQCVVGSNFGCFFTHTRGTFIYFCLETLNFLIFKGAAAGGSGGFTLLFQIQQTSSHVIERHACANKHQLGIEVACSSHLPPDSFEMFEILNLILQNVEEVVLKRRTSPSPQRTAALRERTDKACATFPALPKATTSPHRHFPKLAPPSTGHSLPILSHHHRRPHRLHLPPLRDRHRRFDLLSAAILHQPRHRCCSRPTTANPLTPPRFYDRRNPQRYSFSPSLFRKSNPPII</sequence>
<dbReference type="PANTHER" id="PTHR11886:SF78">
    <property type="entry name" value="DYNEIN LIGHT CHAIN"/>
    <property type="match status" value="1"/>
</dbReference>
<dbReference type="Pfam" id="PF01221">
    <property type="entry name" value="Dynein_light"/>
    <property type="match status" value="1"/>
</dbReference>
<dbReference type="FunFam" id="3.30.740.10:FF:000004">
    <property type="entry name" value="Dynein light chain"/>
    <property type="match status" value="1"/>
</dbReference>
<dbReference type="Proteomes" id="UP000734854">
    <property type="component" value="Unassembled WGS sequence"/>
</dbReference>
<keyword evidence="2" id="KW-1185">Reference proteome</keyword>
<dbReference type="InterPro" id="IPR001372">
    <property type="entry name" value="Dynein_light_chain_typ-1/2"/>
</dbReference>
<organism evidence="1 2">
    <name type="scientific">Zingiber officinale</name>
    <name type="common">Ginger</name>
    <name type="synonym">Amomum zingiber</name>
    <dbReference type="NCBI Taxonomy" id="94328"/>
    <lineage>
        <taxon>Eukaryota</taxon>
        <taxon>Viridiplantae</taxon>
        <taxon>Streptophyta</taxon>
        <taxon>Embryophyta</taxon>
        <taxon>Tracheophyta</taxon>
        <taxon>Spermatophyta</taxon>
        <taxon>Magnoliopsida</taxon>
        <taxon>Liliopsida</taxon>
        <taxon>Zingiberales</taxon>
        <taxon>Zingiberaceae</taxon>
        <taxon>Zingiber</taxon>
    </lineage>
</organism>
<dbReference type="InterPro" id="IPR037177">
    <property type="entry name" value="DLC_sf"/>
</dbReference>
<dbReference type="PANTHER" id="PTHR11886">
    <property type="entry name" value="DYNEIN LIGHT CHAIN"/>
    <property type="match status" value="1"/>
</dbReference>
<comment type="caution">
    <text evidence="1">The sequence shown here is derived from an EMBL/GenBank/DDBJ whole genome shotgun (WGS) entry which is preliminary data.</text>
</comment>